<dbReference type="PANTHER" id="PTHR30121:SF6">
    <property type="entry name" value="SLR6007 PROTEIN"/>
    <property type="match status" value="1"/>
</dbReference>
<evidence type="ECO:0000259" key="2">
    <source>
        <dbReference type="Pfam" id="PF05872"/>
    </source>
</evidence>
<evidence type="ECO:0000313" key="4">
    <source>
        <dbReference type="Proteomes" id="UP001320702"/>
    </source>
</evidence>
<reference evidence="3 4" key="1">
    <citation type="submission" date="2022-04" db="EMBL/GenBank/DDBJ databases">
        <title>Paracoccus sp. YLB-12 draft genome sequence.</title>
        <authorList>
            <person name="Yu L."/>
        </authorList>
    </citation>
    <scope>NUCLEOTIDE SEQUENCE [LARGE SCALE GENOMIC DNA]</scope>
    <source>
        <strain evidence="3 4">YLB-12</strain>
    </source>
</reference>
<dbReference type="CDD" id="cd01127">
    <property type="entry name" value="TrwB_TraG_TraD_VirD4"/>
    <property type="match status" value="1"/>
</dbReference>
<dbReference type="EMBL" id="JANAVZ010000002">
    <property type="protein sequence ID" value="MCT4332026.1"/>
    <property type="molecule type" value="Genomic_DNA"/>
</dbReference>
<dbReference type="SUPFAM" id="SSF52540">
    <property type="entry name" value="P-loop containing nucleoside triphosphate hydrolases"/>
    <property type="match status" value="1"/>
</dbReference>
<accession>A0ABT2K674</accession>
<evidence type="ECO:0000313" key="3">
    <source>
        <dbReference type="EMBL" id="MCT4332026.1"/>
    </source>
</evidence>
<sequence>MTAVLDERAGTVFVGGAGRDHASPQSLLLKYANRHGMIAGATGTGKTVTLQTLAESLSLAGVPVFMSDVKGDLAGLSQPGSQDAPLHEAFRKRADQIGLTLEYQSFPVTFWDVWGEKGHPVRTTPAEMGPLLLSRLLDLTDVQEGVMNIAFRVADEQGLALLDLGDLQAMLVWVGQNAADLSLQYGNVSTASVGAIQRALLVLENQGGNKLFGEPALELADLLRVDQAGRGVVNILAADRLMNSPRLYATFLLWLLSELFEQLPEVGDPDRPRVAFFFDESHLLFDDAPKALIDKVEQVARLIRSKGVSVWFISQNPADIPEDVLGQLGNRVQHGLRAFTAKDQKALRLAAQNYRTNPDFDIAEAIQSVGTGEAVTSLLEAKGVPGIAQRTLIRPPFSRLGPVDEAERKAVLAASPMGAKYDLGLDRESAKEILAKRADQVAQESLAAKQNVGSDDDLFDMSRDEYQNARRYEPRQEAASGTRRRSSRSDSIAETFGKSLARQLGTKSGQALVRGVLGSLFRGR</sequence>
<evidence type="ECO:0000256" key="1">
    <source>
        <dbReference type="SAM" id="MobiDB-lite"/>
    </source>
</evidence>
<comment type="caution">
    <text evidence="3">The sequence shown here is derived from an EMBL/GenBank/DDBJ whole genome shotgun (WGS) entry which is preliminary data.</text>
</comment>
<protein>
    <submittedName>
        <fullName evidence="3">DUF853 domain-containing protein</fullName>
    </submittedName>
</protein>
<dbReference type="PANTHER" id="PTHR30121">
    <property type="entry name" value="UNCHARACTERIZED PROTEIN YJGR-RELATED"/>
    <property type="match status" value="1"/>
</dbReference>
<dbReference type="InterPro" id="IPR033186">
    <property type="entry name" value="HerA_C"/>
</dbReference>
<name>A0ABT2K674_9RHOB</name>
<gene>
    <name evidence="3" type="ORF">MU516_03970</name>
</gene>
<dbReference type="Pfam" id="PF05872">
    <property type="entry name" value="HerA_C"/>
    <property type="match status" value="1"/>
</dbReference>
<organism evidence="3 4">
    <name type="scientific">Paracoccus maritimus</name>
    <dbReference type="NCBI Taxonomy" id="2933292"/>
    <lineage>
        <taxon>Bacteria</taxon>
        <taxon>Pseudomonadati</taxon>
        <taxon>Pseudomonadota</taxon>
        <taxon>Alphaproteobacteria</taxon>
        <taxon>Rhodobacterales</taxon>
        <taxon>Paracoccaceae</taxon>
        <taxon>Paracoccus</taxon>
    </lineage>
</organism>
<keyword evidence="4" id="KW-1185">Reference proteome</keyword>
<dbReference type="Proteomes" id="UP001320702">
    <property type="component" value="Unassembled WGS sequence"/>
</dbReference>
<dbReference type="InterPro" id="IPR027417">
    <property type="entry name" value="P-loop_NTPase"/>
</dbReference>
<proteinExistence type="predicted"/>
<feature type="domain" description="Helicase HerA-like C-terminal" evidence="2">
    <location>
        <begin position="22"/>
        <end position="520"/>
    </location>
</feature>
<dbReference type="InterPro" id="IPR051162">
    <property type="entry name" value="T4SS_component"/>
</dbReference>
<dbReference type="RefSeq" id="WP_260275896.1">
    <property type="nucleotide sequence ID" value="NZ_JANAVZ010000002.1"/>
</dbReference>
<dbReference type="Gene3D" id="3.40.50.300">
    <property type="entry name" value="P-loop containing nucleotide triphosphate hydrolases"/>
    <property type="match status" value="2"/>
</dbReference>
<feature type="region of interest" description="Disordered" evidence="1">
    <location>
        <begin position="468"/>
        <end position="492"/>
    </location>
</feature>